<dbReference type="Pfam" id="PF07976">
    <property type="entry name" value="Phe_hydrox_dim"/>
    <property type="match status" value="1"/>
</dbReference>
<dbReference type="SUPFAM" id="SSF54373">
    <property type="entry name" value="FAD-linked reductases, C-terminal domain"/>
    <property type="match status" value="1"/>
</dbReference>
<dbReference type="PANTHER" id="PTHR43004:SF13">
    <property type="entry name" value="FAD-BINDING DOMAIN-CONTAINING PROTEIN-RELATED"/>
    <property type="match status" value="1"/>
</dbReference>
<name>A0A7U2QVU7_ASPFN</name>
<evidence type="ECO:0000259" key="5">
    <source>
        <dbReference type="Pfam" id="PF01494"/>
    </source>
</evidence>
<dbReference type="VEuPathDB" id="FungiDB:AFLA_005514"/>
<comment type="similarity">
    <text evidence="1">Belongs to the PheA/TfdB FAD monooxygenase family.</text>
</comment>
<dbReference type="EMBL" id="CP044620">
    <property type="protein sequence ID" value="QRD86217.1"/>
    <property type="molecule type" value="Genomic_DNA"/>
</dbReference>
<keyword evidence="4" id="KW-0560">Oxidoreductase</keyword>
<dbReference type="Proteomes" id="UP000596276">
    <property type="component" value="Chromosome 3"/>
</dbReference>
<evidence type="ECO:0000256" key="2">
    <source>
        <dbReference type="ARBA" id="ARBA00022630"/>
    </source>
</evidence>
<dbReference type="PANTHER" id="PTHR43004">
    <property type="entry name" value="TRK SYSTEM POTASSIUM UPTAKE PROTEIN"/>
    <property type="match status" value="1"/>
</dbReference>
<dbReference type="GO" id="GO:0016709">
    <property type="term" value="F:oxidoreductase activity, acting on paired donors, with incorporation or reduction of molecular oxygen, NAD(P)H as one donor, and incorporation of one atom of oxygen"/>
    <property type="evidence" value="ECO:0007669"/>
    <property type="project" value="UniProtKB-ARBA"/>
</dbReference>
<accession>A0A7U2QVU7</accession>
<feature type="domain" description="FAD-binding" evidence="5">
    <location>
        <begin position="177"/>
        <end position="390"/>
    </location>
</feature>
<dbReference type="InterPro" id="IPR050641">
    <property type="entry name" value="RIFMO-like"/>
</dbReference>
<dbReference type="AlphaFoldDB" id="A0A7U2QVU7"/>
<dbReference type="VEuPathDB" id="FungiDB:F9C07_7066"/>
<keyword evidence="8" id="KW-1185">Reference proteome</keyword>
<dbReference type="OMA" id="HRYCREL"/>
<keyword evidence="7" id="KW-0503">Monooxygenase</keyword>
<proteinExistence type="inferred from homology"/>
<dbReference type="InterPro" id="IPR036249">
    <property type="entry name" value="Thioredoxin-like_sf"/>
</dbReference>
<dbReference type="InterPro" id="IPR038220">
    <property type="entry name" value="PHOX_C_sf"/>
</dbReference>
<evidence type="ECO:0000256" key="4">
    <source>
        <dbReference type="ARBA" id="ARBA00023002"/>
    </source>
</evidence>
<feature type="domain" description="Phenol hydroxylase-like C-terminal dimerisation" evidence="6">
    <location>
        <begin position="425"/>
        <end position="634"/>
    </location>
</feature>
<dbReference type="PRINTS" id="PR00420">
    <property type="entry name" value="RNGMNOXGNASE"/>
</dbReference>
<dbReference type="InterPro" id="IPR012941">
    <property type="entry name" value="Phe_hydrox_C_dim_dom"/>
</dbReference>
<dbReference type="SUPFAM" id="SSF51905">
    <property type="entry name" value="FAD/NAD(P)-binding domain"/>
    <property type="match status" value="1"/>
</dbReference>
<dbReference type="CDD" id="cd02979">
    <property type="entry name" value="PHOX_C"/>
    <property type="match status" value="1"/>
</dbReference>
<evidence type="ECO:0000313" key="7">
    <source>
        <dbReference type="EMBL" id="QRD86217.1"/>
    </source>
</evidence>
<gene>
    <name evidence="7" type="ORF">F9C07_7066</name>
</gene>
<dbReference type="Gene3D" id="3.40.30.20">
    <property type="match status" value="1"/>
</dbReference>
<dbReference type="Pfam" id="PF01494">
    <property type="entry name" value="FAD_binding_3"/>
    <property type="match status" value="2"/>
</dbReference>
<dbReference type="SUPFAM" id="SSF52833">
    <property type="entry name" value="Thioredoxin-like"/>
    <property type="match status" value="1"/>
</dbReference>
<evidence type="ECO:0000256" key="3">
    <source>
        <dbReference type="ARBA" id="ARBA00022827"/>
    </source>
</evidence>
<evidence type="ECO:0000259" key="6">
    <source>
        <dbReference type="Pfam" id="PF07976"/>
    </source>
</evidence>
<protein>
    <submittedName>
        <fullName evidence="7">Monooxygenase</fullName>
    </submittedName>
</protein>
<sequence length="639" mass="71029">MQVDVLIVGAGPAGLMAALWMARAGVRTLVVDRNSGPTEAGHADGLESRTIEILDSFDLGHTIWNESNHTIDICLWCQSSDGSLERQSISANSTPGWSRFQESTLGQSRIEAILLEQVLASSHVEVRRNTVPTSLYIDQNLVQNHDQHCFPVRVGLIPVPGPEASKAVNGDISIESAREVIEAKYLLGCDGAHSWVRKQLGLKLEGASRDVDWGVLDVFPITDFPDIRRRSIIKSQYGNLMIIPRERKLVRMYVQVSSSLAEKYRASDRDPDMIMQAVTKIMQPYHFDASRVEWSTIYSVSEKAPIVKKEHRTVGHRYCRELSRYDRVFLAGDAVHTHSPKAGQGMNVSMQDSYNLGWKLASVIHGVAPPSLLRTYHQERLPIAKRLIEFDKRICRGMLEAENTFDEDHRKALVEENTLMSGLGITYEPSMVIAKPVGFKTNGEVNGKSSLSIQPGQFKTIRLGARMPSALVLSHADSQPHELQRIFKSTGEWNLVVFGGNIANEEQWQRVENVAATLSSPKSVVQRMNARKHLDSDRVTGSLAICLVHSASSTEVDIGNLPDIFRPPDDDTGFDYGKVFVDKKSYHVGGGKAYKEYGISPYGCLVLLRPDQHVAFKGDLEDVGELENFLDSIQLGDIS</sequence>
<keyword evidence="2" id="KW-0285">Flavoprotein</keyword>
<feature type="domain" description="FAD-binding" evidence="5">
    <location>
        <begin position="3"/>
        <end position="142"/>
    </location>
</feature>
<reference evidence="8" key="1">
    <citation type="journal article" date="2021" name="G3 (Bethesda)">
        <title>Chromosome assembled and annotated genome sequence of Aspergillus flavus NRRL 3357.</title>
        <authorList>
            <person name="Skerker J.M."/>
            <person name="Pianalto K.M."/>
            <person name="Mondo S.J."/>
            <person name="Yang K."/>
            <person name="Arkin A.P."/>
            <person name="Keller N.P."/>
            <person name="Grigoriev I.V."/>
            <person name="Louise Glass N.L."/>
        </authorList>
    </citation>
    <scope>NUCLEOTIDE SEQUENCE [LARGE SCALE GENOMIC DNA]</scope>
    <source>
        <strain evidence="8">ATCC 200026 / FGSC A1120 / IAM 13836 / NRRL 3357 / JCM 12722 / SRRC 167</strain>
    </source>
</reference>
<evidence type="ECO:0000313" key="8">
    <source>
        <dbReference type="Proteomes" id="UP000596276"/>
    </source>
</evidence>
<dbReference type="Gene3D" id="3.30.9.10">
    <property type="entry name" value="D-Amino Acid Oxidase, subunit A, domain 2"/>
    <property type="match status" value="1"/>
</dbReference>
<dbReference type="InterPro" id="IPR002938">
    <property type="entry name" value="FAD-bd"/>
</dbReference>
<keyword evidence="3" id="KW-0274">FAD</keyword>
<dbReference type="GO" id="GO:0071949">
    <property type="term" value="F:FAD binding"/>
    <property type="evidence" value="ECO:0007669"/>
    <property type="project" value="InterPro"/>
</dbReference>
<organism evidence="7 8">
    <name type="scientific">Aspergillus flavus (strain ATCC 200026 / FGSC A1120 / IAM 13836 / NRRL 3357 / JCM 12722 / SRRC 167)</name>
    <dbReference type="NCBI Taxonomy" id="332952"/>
    <lineage>
        <taxon>Eukaryota</taxon>
        <taxon>Fungi</taxon>
        <taxon>Dikarya</taxon>
        <taxon>Ascomycota</taxon>
        <taxon>Pezizomycotina</taxon>
        <taxon>Eurotiomycetes</taxon>
        <taxon>Eurotiomycetidae</taxon>
        <taxon>Eurotiales</taxon>
        <taxon>Aspergillaceae</taxon>
        <taxon>Aspergillus</taxon>
        <taxon>Aspergillus subgen. Circumdati</taxon>
    </lineage>
</organism>
<evidence type="ECO:0000256" key="1">
    <source>
        <dbReference type="ARBA" id="ARBA00007801"/>
    </source>
</evidence>
<dbReference type="InterPro" id="IPR036188">
    <property type="entry name" value="FAD/NAD-bd_sf"/>
</dbReference>
<dbReference type="Gene3D" id="3.50.50.60">
    <property type="entry name" value="FAD/NAD(P)-binding domain"/>
    <property type="match status" value="1"/>
</dbReference>